<evidence type="ECO:0000256" key="2">
    <source>
        <dbReference type="SAM" id="Coils"/>
    </source>
</evidence>
<dbReference type="Gene3D" id="1.10.287.1060">
    <property type="entry name" value="ESAT-6-like"/>
    <property type="match status" value="1"/>
</dbReference>
<organism evidence="3 4">
    <name type="scientific">Streptomyces lonegramiae</name>
    <dbReference type="NCBI Taxonomy" id="3075524"/>
    <lineage>
        <taxon>Bacteria</taxon>
        <taxon>Bacillati</taxon>
        <taxon>Actinomycetota</taxon>
        <taxon>Actinomycetes</taxon>
        <taxon>Kitasatosporales</taxon>
        <taxon>Streptomycetaceae</taxon>
        <taxon>Streptomyces</taxon>
    </lineage>
</organism>
<evidence type="ECO:0000256" key="1">
    <source>
        <dbReference type="RuleBase" id="RU362001"/>
    </source>
</evidence>
<comment type="similarity">
    <text evidence="1">Belongs to the WXG100 family.</text>
</comment>
<evidence type="ECO:0000313" key="3">
    <source>
        <dbReference type="EMBL" id="MDT0541437.1"/>
    </source>
</evidence>
<comment type="caution">
    <text evidence="3">The sequence shown here is derived from an EMBL/GenBank/DDBJ whole genome shotgun (WGS) entry which is preliminary data.</text>
</comment>
<evidence type="ECO:0000313" key="4">
    <source>
        <dbReference type="Proteomes" id="UP001180754"/>
    </source>
</evidence>
<dbReference type="NCBIfam" id="TIGR03930">
    <property type="entry name" value="WXG100_ESAT6"/>
    <property type="match status" value="1"/>
</dbReference>
<dbReference type="SUPFAM" id="SSF140453">
    <property type="entry name" value="EsxAB dimer-like"/>
    <property type="match status" value="1"/>
</dbReference>
<protein>
    <recommendedName>
        <fullName evidence="1">ESAT-6-like protein</fullName>
    </recommendedName>
</protein>
<keyword evidence="2" id="KW-0175">Coiled coil</keyword>
<gene>
    <name evidence="3" type="ORF">RND15_01735</name>
</gene>
<proteinExistence type="inferred from homology"/>
<dbReference type="Proteomes" id="UP001180754">
    <property type="component" value="Unassembled WGS sequence"/>
</dbReference>
<sequence length="107" mass="12538">MSTDFSDGQIYVQFTHTDNAAEDMRLQTQQIEKALAQYEEDMQKLISSWEGDDQEVYVKKQQKWHEAVEKMKSLLASHATLLNEIGENYRTNQRNLTQGWENVKIGR</sequence>
<dbReference type="Pfam" id="PF06013">
    <property type="entry name" value="WXG100"/>
    <property type="match status" value="1"/>
</dbReference>
<keyword evidence="4" id="KW-1185">Reference proteome</keyword>
<feature type="coiled-coil region" evidence="2">
    <location>
        <begin position="21"/>
        <end position="48"/>
    </location>
</feature>
<reference evidence="3" key="1">
    <citation type="submission" date="2024-05" db="EMBL/GenBank/DDBJ databases">
        <title>30 novel species of actinomycetes from the DSMZ collection.</title>
        <authorList>
            <person name="Nouioui I."/>
        </authorList>
    </citation>
    <scope>NUCLEOTIDE SEQUENCE</scope>
    <source>
        <strain evidence="3">DSM 41529</strain>
    </source>
</reference>
<dbReference type="InterPro" id="IPR010310">
    <property type="entry name" value="T7SS_ESAT-6-like"/>
</dbReference>
<dbReference type="RefSeq" id="WP_311721705.1">
    <property type="nucleotide sequence ID" value="NZ_JAVRFD010000001.1"/>
</dbReference>
<dbReference type="EMBL" id="JAVRFD010000001">
    <property type="protein sequence ID" value="MDT0541437.1"/>
    <property type="molecule type" value="Genomic_DNA"/>
</dbReference>
<name>A0ABU2X6I3_9ACTN</name>
<accession>A0ABU2X6I3</accession>
<dbReference type="InterPro" id="IPR036689">
    <property type="entry name" value="ESAT-6-like_sf"/>
</dbReference>